<organism evidence="2 3">
    <name type="scientific">Allacma fusca</name>
    <dbReference type="NCBI Taxonomy" id="39272"/>
    <lineage>
        <taxon>Eukaryota</taxon>
        <taxon>Metazoa</taxon>
        <taxon>Ecdysozoa</taxon>
        <taxon>Arthropoda</taxon>
        <taxon>Hexapoda</taxon>
        <taxon>Collembola</taxon>
        <taxon>Symphypleona</taxon>
        <taxon>Sminthuridae</taxon>
        <taxon>Allacma</taxon>
    </lineage>
</organism>
<reference evidence="2" key="1">
    <citation type="submission" date="2021-06" db="EMBL/GenBank/DDBJ databases">
        <authorList>
            <person name="Hodson N. C."/>
            <person name="Mongue J. A."/>
            <person name="Jaron S. K."/>
        </authorList>
    </citation>
    <scope>NUCLEOTIDE SEQUENCE</scope>
</reference>
<keyword evidence="3" id="KW-1185">Reference proteome</keyword>
<proteinExistence type="predicted"/>
<dbReference type="EMBL" id="CAJVCH010313452">
    <property type="protein sequence ID" value="CAG7786243.1"/>
    <property type="molecule type" value="Genomic_DNA"/>
</dbReference>
<sequence length="353" mass="40228">MFAHPKTQDPTSVILFCLVVDKVVSEHRLREAFDQRVLGLRDSRGDLVYKKLLQYWTKFLGFYFWKSDKDFDVRNHVRKLDSNNFSMSTPTDEETAFKLIFPKLIDTPWKPHRSHWEILLLDSCKLSCSSGSDTKLGSLIIFRFDHALCDGFSILGIFKTLCQSQFTTVQASRAQNMSFLQMASFVLIFPIVMFQLLPINKKQRILPKREKCHNLLYDISESIPISLIKTIRRNNGVGFAAVLHSAVNASISRCLQHNGRITSDTIGALTILPDPKHPGGMGNHMKAFTEDYPLRTASLRERLYKTDAVLKNASKDLGTTASLYYPKILAHLPSSLIYRITCLMQTRPSCFIS</sequence>
<dbReference type="AlphaFoldDB" id="A0A8J2L248"/>
<evidence type="ECO:0000256" key="1">
    <source>
        <dbReference type="SAM" id="Phobius"/>
    </source>
</evidence>
<comment type="caution">
    <text evidence="2">The sequence shown here is derived from an EMBL/GenBank/DDBJ whole genome shotgun (WGS) entry which is preliminary data.</text>
</comment>
<dbReference type="Proteomes" id="UP000708208">
    <property type="component" value="Unassembled WGS sequence"/>
</dbReference>
<keyword evidence="1" id="KW-0812">Transmembrane</keyword>
<accession>A0A8J2L248</accession>
<protein>
    <recommendedName>
        <fullName evidence="4">O-acyltransferase WSD1 C-terminal domain-containing protein</fullName>
    </recommendedName>
</protein>
<keyword evidence="1" id="KW-0472">Membrane</keyword>
<keyword evidence="1" id="KW-1133">Transmembrane helix</keyword>
<feature type="non-terminal residue" evidence="2">
    <location>
        <position position="1"/>
    </location>
</feature>
<evidence type="ECO:0000313" key="3">
    <source>
        <dbReference type="Proteomes" id="UP000708208"/>
    </source>
</evidence>
<evidence type="ECO:0000313" key="2">
    <source>
        <dbReference type="EMBL" id="CAG7786243.1"/>
    </source>
</evidence>
<evidence type="ECO:0008006" key="4">
    <source>
        <dbReference type="Google" id="ProtNLM"/>
    </source>
</evidence>
<feature type="transmembrane region" description="Helical" evidence="1">
    <location>
        <begin position="179"/>
        <end position="199"/>
    </location>
</feature>
<dbReference type="OrthoDB" id="619536at2759"/>
<gene>
    <name evidence="2" type="ORF">AFUS01_LOCUS24818</name>
</gene>
<name>A0A8J2L248_9HEXA</name>